<evidence type="ECO:0000256" key="6">
    <source>
        <dbReference type="SAM" id="MobiDB-lite"/>
    </source>
</evidence>
<dbReference type="RefSeq" id="WP_245678295.1">
    <property type="nucleotide sequence ID" value="NZ_CP012159.1"/>
</dbReference>
<evidence type="ECO:0000256" key="2">
    <source>
        <dbReference type="ARBA" id="ARBA00022475"/>
    </source>
</evidence>
<keyword evidence="9" id="KW-1185">Reference proteome</keyword>
<dbReference type="EMBL" id="CP012159">
    <property type="protein sequence ID" value="AKT36817.1"/>
    <property type="molecule type" value="Genomic_DNA"/>
</dbReference>
<feature type="transmembrane region" description="Helical" evidence="7">
    <location>
        <begin position="295"/>
        <end position="317"/>
    </location>
</feature>
<keyword evidence="4 7" id="KW-1133">Transmembrane helix</keyword>
<evidence type="ECO:0000256" key="5">
    <source>
        <dbReference type="ARBA" id="ARBA00023136"/>
    </source>
</evidence>
<evidence type="ECO:0000256" key="3">
    <source>
        <dbReference type="ARBA" id="ARBA00022692"/>
    </source>
</evidence>
<dbReference type="GO" id="GO:0005886">
    <property type="term" value="C:plasma membrane"/>
    <property type="evidence" value="ECO:0007669"/>
    <property type="project" value="UniProtKB-SubCell"/>
</dbReference>
<dbReference type="Proteomes" id="UP000067626">
    <property type="component" value="Chromosome"/>
</dbReference>
<keyword evidence="3 7" id="KW-0812">Transmembrane</keyword>
<evidence type="ECO:0000256" key="7">
    <source>
        <dbReference type="SAM" id="Phobius"/>
    </source>
</evidence>
<dbReference type="KEGG" id="ccro:CMC5_009380"/>
<reference evidence="8 9" key="1">
    <citation type="submission" date="2015-07" db="EMBL/GenBank/DDBJ databases">
        <title>Genome analysis of myxobacterium Chondromyces crocatus Cm c5 reveals a high potential for natural compound synthesis and the genetic basis for the loss of fruiting body formation.</title>
        <authorList>
            <person name="Zaburannyi N."/>
            <person name="Bunk B."/>
            <person name="Maier J."/>
            <person name="Overmann J."/>
            <person name="Mueller R."/>
        </authorList>
    </citation>
    <scope>NUCLEOTIDE SEQUENCE [LARGE SCALE GENOMIC DNA]</scope>
    <source>
        <strain evidence="8 9">Cm c5</strain>
    </source>
</reference>
<feature type="transmembrane region" description="Helical" evidence="7">
    <location>
        <begin position="329"/>
        <end position="354"/>
    </location>
</feature>
<evidence type="ECO:0008006" key="10">
    <source>
        <dbReference type="Google" id="ProtNLM"/>
    </source>
</evidence>
<dbReference type="AlphaFoldDB" id="A0A0K1E808"/>
<evidence type="ECO:0000313" key="9">
    <source>
        <dbReference type="Proteomes" id="UP000067626"/>
    </source>
</evidence>
<evidence type="ECO:0000256" key="4">
    <source>
        <dbReference type="ARBA" id="ARBA00022989"/>
    </source>
</evidence>
<dbReference type="Pfam" id="PF03706">
    <property type="entry name" value="LPG_synthase_TM"/>
    <property type="match status" value="1"/>
</dbReference>
<sequence length="380" mass="39259">MHRAVRYAQGDGVVTGTLAKRDPAFALPGSSVQAVVTDAARAARRQRLKSWGMWALRGALAVGGVSTVALLVRDAGPATLLEVLETAAPWIPLLLTIEVARMGTDALATWLALGRRAHAVPIPVLARAQLIGTAVGTLAPAGRTAAEATKAALLAPWTGGAPATAGAATTQAATLLSTALISLPCAWAASRLTGASWITVALLIHAAVLFLLGVGVRLVMRSPRLGRWLARRERLSRNAATFQQVAKETPVLSPGPTAALLLGRALQVLQYGVIVHAVGVSVSAVQALFSQGLNLMALAVGVLVPGQLGVSEGAFALSASTLHTTEAKAIAIALLAHLLQIALLPLGALTPLLWKVRAPSEPRSPTRESLKRSVITETLA</sequence>
<comment type="subcellular location">
    <subcellularLocation>
        <location evidence="1">Cell membrane</location>
        <topology evidence="1">Multi-pass membrane protein</topology>
    </subcellularLocation>
</comment>
<proteinExistence type="predicted"/>
<evidence type="ECO:0000256" key="1">
    <source>
        <dbReference type="ARBA" id="ARBA00004651"/>
    </source>
</evidence>
<evidence type="ECO:0000313" key="8">
    <source>
        <dbReference type="EMBL" id="AKT36817.1"/>
    </source>
</evidence>
<feature type="compositionally biased region" description="Basic and acidic residues" evidence="6">
    <location>
        <begin position="359"/>
        <end position="371"/>
    </location>
</feature>
<dbReference type="STRING" id="52.CMC5_009380"/>
<gene>
    <name evidence="8" type="ORF">CMC5_009380</name>
</gene>
<feature type="transmembrane region" description="Helical" evidence="7">
    <location>
        <begin position="268"/>
        <end position="289"/>
    </location>
</feature>
<protein>
    <recommendedName>
        <fullName evidence="10">Flippase-like domain-containing protein</fullName>
    </recommendedName>
</protein>
<keyword evidence="2" id="KW-1003">Cell membrane</keyword>
<dbReference type="InterPro" id="IPR022791">
    <property type="entry name" value="L-PG_synthase/AglD"/>
</dbReference>
<organism evidence="8 9">
    <name type="scientific">Chondromyces crocatus</name>
    <dbReference type="NCBI Taxonomy" id="52"/>
    <lineage>
        <taxon>Bacteria</taxon>
        <taxon>Pseudomonadati</taxon>
        <taxon>Myxococcota</taxon>
        <taxon>Polyangia</taxon>
        <taxon>Polyangiales</taxon>
        <taxon>Polyangiaceae</taxon>
        <taxon>Chondromyces</taxon>
    </lineage>
</organism>
<feature type="transmembrane region" description="Helical" evidence="7">
    <location>
        <begin position="197"/>
        <end position="219"/>
    </location>
</feature>
<name>A0A0K1E808_CHOCO</name>
<keyword evidence="5 7" id="KW-0472">Membrane</keyword>
<accession>A0A0K1E808</accession>
<feature type="transmembrane region" description="Helical" evidence="7">
    <location>
        <begin position="54"/>
        <end position="72"/>
    </location>
</feature>
<feature type="region of interest" description="Disordered" evidence="6">
    <location>
        <begin position="359"/>
        <end position="380"/>
    </location>
</feature>